<comment type="function">
    <text evidence="9">Part of the Sec protein translocase complex. Interacts with the SecYEG preprotein conducting channel. SecDF uses the proton motive force (PMF) to complete protein translocation after the ATP-dependent function of SecA.</text>
</comment>
<organism evidence="11 12">
    <name type="scientific">Candidatus Jorgensenbacteria bacterium GW2011_GWA2_45_13</name>
    <dbReference type="NCBI Taxonomy" id="1618662"/>
    <lineage>
        <taxon>Bacteria</taxon>
        <taxon>Candidatus Joergenseniibacteriota</taxon>
    </lineage>
</organism>
<dbReference type="InterPro" id="IPR022813">
    <property type="entry name" value="SecD/SecF_arch_bac"/>
</dbReference>
<evidence type="ECO:0000256" key="3">
    <source>
        <dbReference type="ARBA" id="ARBA00022475"/>
    </source>
</evidence>
<keyword evidence="4 9" id="KW-0812">Transmembrane</keyword>
<name>A0A0G1P5B1_9BACT</name>
<dbReference type="Proteomes" id="UP000033966">
    <property type="component" value="Unassembled WGS sequence"/>
</dbReference>
<dbReference type="Pfam" id="PF07549">
    <property type="entry name" value="Sec_GG"/>
    <property type="match status" value="1"/>
</dbReference>
<protein>
    <recommendedName>
        <fullName evidence="9">Protein-export membrane protein SecF</fullName>
    </recommendedName>
</protein>
<evidence type="ECO:0000256" key="5">
    <source>
        <dbReference type="ARBA" id="ARBA00022927"/>
    </source>
</evidence>
<comment type="caution">
    <text evidence="9">Lacks conserved residue(s) required for the propagation of feature annotation.</text>
</comment>
<accession>A0A0G1P5B1</accession>
<evidence type="ECO:0000313" key="11">
    <source>
        <dbReference type="EMBL" id="KKT91579.1"/>
    </source>
</evidence>
<dbReference type="PRINTS" id="PR01755">
    <property type="entry name" value="SECFTRNLCASE"/>
</dbReference>
<gene>
    <name evidence="9" type="primary">secF</name>
    <name evidence="11" type="ORF">UW92_C0010G0008</name>
</gene>
<dbReference type="SUPFAM" id="SSF82866">
    <property type="entry name" value="Multidrug efflux transporter AcrB transmembrane domain"/>
    <property type="match status" value="1"/>
</dbReference>
<keyword evidence="5 9" id="KW-0653">Protein transport</keyword>
<evidence type="ECO:0000256" key="1">
    <source>
        <dbReference type="ARBA" id="ARBA00004651"/>
    </source>
</evidence>
<dbReference type="PANTHER" id="PTHR30081:SF8">
    <property type="entry name" value="PROTEIN TRANSLOCASE SUBUNIT SECF"/>
    <property type="match status" value="1"/>
</dbReference>
<comment type="similarity">
    <text evidence="9">Belongs to the SecD/SecF family. SecF subfamily.</text>
</comment>
<feature type="transmembrane region" description="Helical" evidence="9">
    <location>
        <begin position="248"/>
        <end position="275"/>
    </location>
</feature>
<keyword evidence="3 9" id="KW-1003">Cell membrane</keyword>
<dbReference type="PANTHER" id="PTHR30081">
    <property type="entry name" value="PROTEIN-EXPORT MEMBRANE PROTEIN SEC"/>
    <property type="match status" value="1"/>
</dbReference>
<dbReference type="InterPro" id="IPR022646">
    <property type="entry name" value="SecD/SecF_CS"/>
</dbReference>
<comment type="caution">
    <text evidence="11">The sequence shown here is derived from an EMBL/GenBank/DDBJ whole genome shotgun (WGS) entry which is preliminary data.</text>
</comment>
<dbReference type="InterPro" id="IPR005665">
    <property type="entry name" value="SecF_bac"/>
</dbReference>
<evidence type="ECO:0000313" key="12">
    <source>
        <dbReference type="Proteomes" id="UP000033966"/>
    </source>
</evidence>
<dbReference type="InterPro" id="IPR022645">
    <property type="entry name" value="SecD/SecF_bac"/>
</dbReference>
<feature type="transmembrane region" description="Helical" evidence="9">
    <location>
        <begin position="174"/>
        <end position="193"/>
    </location>
</feature>
<evidence type="ECO:0000256" key="4">
    <source>
        <dbReference type="ARBA" id="ARBA00022692"/>
    </source>
</evidence>
<evidence type="ECO:0000256" key="7">
    <source>
        <dbReference type="ARBA" id="ARBA00023010"/>
    </source>
</evidence>
<dbReference type="Pfam" id="PF02355">
    <property type="entry name" value="SecD_SecF_C"/>
    <property type="match status" value="1"/>
</dbReference>
<keyword evidence="7 9" id="KW-0811">Translocation</keyword>
<evidence type="ECO:0000256" key="6">
    <source>
        <dbReference type="ARBA" id="ARBA00022989"/>
    </source>
</evidence>
<sequence>MVILSIASIFVFGLKPGIDLTGGTQWQVSFTEAPETSAPDVQVFLSNLTGSDVSVKKTDGNEILIRLPSINEQTHQQYSFKLIQKFGKMEEMNFSSIGPSIGSELRTKAIWAFVFVLFGISLYIAYAFRKVSRPIRSWKYGTVALITLFHDVIIPTGMLALLGYLSGVEIDTNFIVALLVVMGFSVHDTIVVFDRIRENILITRGKTFDLGEVIDKSVHETFTRSVNTSLTLILVLLTMLFWGPSSLFYFILTIMVGTIFGTYSSIFIASPLLYISERIGKK</sequence>
<dbReference type="InterPro" id="IPR048634">
    <property type="entry name" value="SecD_SecF_C"/>
</dbReference>
<dbReference type="NCBIfam" id="TIGR00966">
    <property type="entry name" value="transloc_SecF"/>
    <property type="match status" value="1"/>
</dbReference>
<feature type="transmembrane region" description="Helical" evidence="9">
    <location>
        <begin position="140"/>
        <end position="162"/>
    </location>
</feature>
<keyword evidence="2 9" id="KW-0813">Transport</keyword>
<keyword evidence="6 9" id="KW-1133">Transmembrane helix</keyword>
<dbReference type="GO" id="GO:0006605">
    <property type="term" value="P:protein targeting"/>
    <property type="evidence" value="ECO:0007669"/>
    <property type="project" value="UniProtKB-UniRule"/>
</dbReference>
<keyword evidence="8 9" id="KW-0472">Membrane</keyword>
<comment type="subunit">
    <text evidence="9">Forms a complex with SecD. Part of the essential Sec protein translocation apparatus which comprises SecA, SecYEG and auxiliary proteins SecDF. Other proteins may also be involved.</text>
</comment>
<dbReference type="PATRIC" id="fig|1618662.3.peg.251"/>
<reference evidence="11 12" key="1">
    <citation type="journal article" date="2015" name="Nature">
        <title>rRNA introns, odd ribosomes, and small enigmatic genomes across a large radiation of phyla.</title>
        <authorList>
            <person name="Brown C.T."/>
            <person name="Hug L.A."/>
            <person name="Thomas B.C."/>
            <person name="Sharon I."/>
            <person name="Castelle C.J."/>
            <person name="Singh A."/>
            <person name="Wilkins M.J."/>
            <person name="Williams K.H."/>
            <person name="Banfield J.F."/>
        </authorList>
    </citation>
    <scope>NUCLEOTIDE SEQUENCE [LARGE SCALE GENOMIC DNA]</scope>
</reference>
<evidence type="ECO:0000256" key="2">
    <source>
        <dbReference type="ARBA" id="ARBA00022448"/>
    </source>
</evidence>
<dbReference type="EMBL" id="LCKF01000010">
    <property type="protein sequence ID" value="KKT91579.1"/>
    <property type="molecule type" value="Genomic_DNA"/>
</dbReference>
<feature type="transmembrane region" description="Helical" evidence="9">
    <location>
        <begin position="109"/>
        <end position="128"/>
    </location>
</feature>
<feature type="transmembrane region" description="Helical" evidence="9">
    <location>
        <begin position="225"/>
        <end position="242"/>
    </location>
</feature>
<dbReference type="GO" id="GO:0065002">
    <property type="term" value="P:intracellular protein transmembrane transport"/>
    <property type="evidence" value="ECO:0007669"/>
    <property type="project" value="UniProtKB-UniRule"/>
</dbReference>
<comment type="subcellular location">
    <subcellularLocation>
        <location evidence="1 9">Cell membrane</location>
        <topology evidence="1 9">Multi-pass membrane protein</topology>
    </subcellularLocation>
</comment>
<evidence type="ECO:0000256" key="8">
    <source>
        <dbReference type="ARBA" id="ARBA00023136"/>
    </source>
</evidence>
<evidence type="ECO:0000259" key="10">
    <source>
        <dbReference type="Pfam" id="PF02355"/>
    </source>
</evidence>
<proteinExistence type="inferred from homology"/>
<dbReference type="Gene3D" id="1.20.1640.10">
    <property type="entry name" value="Multidrug efflux transporter AcrB transmembrane domain"/>
    <property type="match status" value="1"/>
</dbReference>
<dbReference type="AlphaFoldDB" id="A0A0G1P5B1"/>
<dbReference type="GO" id="GO:0005886">
    <property type="term" value="C:plasma membrane"/>
    <property type="evidence" value="ECO:0007669"/>
    <property type="project" value="UniProtKB-SubCell"/>
</dbReference>
<dbReference type="GO" id="GO:0015450">
    <property type="term" value="F:protein-transporting ATPase activity"/>
    <property type="evidence" value="ECO:0007669"/>
    <property type="project" value="InterPro"/>
</dbReference>
<evidence type="ECO:0000256" key="9">
    <source>
        <dbReference type="HAMAP-Rule" id="MF_01464"/>
    </source>
</evidence>
<feature type="domain" description="Protein export membrane protein SecD/SecF C-terminal" evidence="10">
    <location>
        <begin position="85"/>
        <end position="274"/>
    </location>
</feature>
<dbReference type="HAMAP" id="MF_01464_B">
    <property type="entry name" value="SecF_B"/>
    <property type="match status" value="1"/>
</dbReference>
<dbReference type="GO" id="GO:0043952">
    <property type="term" value="P:protein transport by the Sec complex"/>
    <property type="evidence" value="ECO:0007669"/>
    <property type="project" value="UniProtKB-UniRule"/>
</dbReference>